<dbReference type="InterPro" id="IPR050109">
    <property type="entry name" value="HTH-type_TetR-like_transc_reg"/>
</dbReference>
<dbReference type="InterPro" id="IPR041347">
    <property type="entry name" value="MftR_C"/>
</dbReference>
<dbReference type="PROSITE" id="PS50977">
    <property type="entry name" value="HTH_TETR_2"/>
    <property type="match status" value="1"/>
</dbReference>
<evidence type="ECO:0000256" key="1">
    <source>
        <dbReference type="ARBA" id="ARBA00023015"/>
    </source>
</evidence>
<evidence type="ECO:0000256" key="4">
    <source>
        <dbReference type="PROSITE-ProRule" id="PRU00335"/>
    </source>
</evidence>
<dbReference type="Gene3D" id="1.10.10.60">
    <property type="entry name" value="Homeodomain-like"/>
    <property type="match status" value="1"/>
</dbReference>
<evidence type="ECO:0000313" key="7">
    <source>
        <dbReference type="Proteomes" id="UP000245697"/>
    </source>
</evidence>
<dbReference type="InterPro" id="IPR009057">
    <property type="entry name" value="Homeodomain-like_sf"/>
</dbReference>
<dbReference type="PANTHER" id="PTHR30055:SF238">
    <property type="entry name" value="MYCOFACTOCIN BIOSYNTHESIS TRANSCRIPTIONAL REGULATOR MFTR-RELATED"/>
    <property type="match status" value="1"/>
</dbReference>
<name>A0A316FUT3_9ACTN</name>
<sequence length="207" mass="22538">MSSLWSRTRNAVYGEITRTAMELFLTRGFDATTIDDIAAAAGISRRSFFRYFGTKEDVVLGDLIASGDLIRQALEARPAGEDAWTALCGALHSVKDSAYDDETMLKIFRMVHETPSLRARSIEKHLQWQALLTPEVRRRLGADPADPWDVRADALVATVITCLDVAGEAWTRAGGQVPLEDLFDAAVDAVRPASCEPAAEISTGDPG</sequence>
<protein>
    <submittedName>
        <fullName evidence="6">TetR family transcriptional regulator</fullName>
    </submittedName>
</protein>
<dbReference type="InterPro" id="IPR001647">
    <property type="entry name" value="HTH_TetR"/>
</dbReference>
<dbReference type="Gene3D" id="1.10.357.10">
    <property type="entry name" value="Tetracycline Repressor, domain 2"/>
    <property type="match status" value="1"/>
</dbReference>
<keyword evidence="2 4" id="KW-0238">DNA-binding</keyword>
<keyword evidence="3" id="KW-0804">Transcription</keyword>
<feature type="DNA-binding region" description="H-T-H motif" evidence="4">
    <location>
        <begin position="33"/>
        <end position="52"/>
    </location>
</feature>
<dbReference type="Proteomes" id="UP000245697">
    <property type="component" value="Unassembled WGS sequence"/>
</dbReference>
<feature type="domain" description="HTH tetR-type" evidence="5">
    <location>
        <begin position="10"/>
        <end position="70"/>
    </location>
</feature>
<evidence type="ECO:0000313" key="6">
    <source>
        <dbReference type="EMBL" id="PWK51436.1"/>
    </source>
</evidence>
<dbReference type="PRINTS" id="PR00455">
    <property type="entry name" value="HTHTETR"/>
</dbReference>
<keyword evidence="1" id="KW-0805">Transcription regulation</keyword>
<dbReference type="SUPFAM" id="SSF46689">
    <property type="entry name" value="Homeodomain-like"/>
    <property type="match status" value="1"/>
</dbReference>
<dbReference type="AlphaFoldDB" id="A0A316FUT3"/>
<keyword evidence="7" id="KW-1185">Reference proteome</keyword>
<dbReference type="GO" id="GO:0003700">
    <property type="term" value="F:DNA-binding transcription factor activity"/>
    <property type="evidence" value="ECO:0007669"/>
    <property type="project" value="TreeGrafter"/>
</dbReference>
<dbReference type="PANTHER" id="PTHR30055">
    <property type="entry name" value="HTH-TYPE TRANSCRIPTIONAL REGULATOR RUTR"/>
    <property type="match status" value="1"/>
</dbReference>
<comment type="caution">
    <text evidence="6">The sequence shown here is derived from an EMBL/GenBank/DDBJ whole genome shotgun (WGS) entry which is preliminary data.</text>
</comment>
<dbReference type="PROSITE" id="PS01081">
    <property type="entry name" value="HTH_TETR_1"/>
    <property type="match status" value="1"/>
</dbReference>
<dbReference type="RefSeq" id="WP_109589918.1">
    <property type="nucleotide sequence ID" value="NZ_BONA01000001.1"/>
</dbReference>
<organism evidence="6 7">
    <name type="scientific">Actinoplanes xinjiangensis</name>
    <dbReference type="NCBI Taxonomy" id="512350"/>
    <lineage>
        <taxon>Bacteria</taxon>
        <taxon>Bacillati</taxon>
        <taxon>Actinomycetota</taxon>
        <taxon>Actinomycetes</taxon>
        <taxon>Micromonosporales</taxon>
        <taxon>Micromonosporaceae</taxon>
        <taxon>Actinoplanes</taxon>
    </lineage>
</organism>
<evidence type="ECO:0000256" key="2">
    <source>
        <dbReference type="ARBA" id="ARBA00023125"/>
    </source>
</evidence>
<reference evidence="6 7" key="1">
    <citation type="submission" date="2018-05" db="EMBL/GenBank/DDBJ databases">
        <title>Genomic Encyclopedia of Archaeal and Bacterial Type Strains, Phase II (KMG-II): from individual species to whole genera.</title>
        <authorList>
            <person name="Goeker M."/>
        </authorList>
    </citation>
    <scope>NUCLEOTIDE SEQUENCE [LARGE SCALE GENOMIC DNA]</scope>
    <source>
        <strain evidence="6 7">DSM 45184</strain>
    </source>
</reference>
<dbReference type="GO" id="GO:0000976">
    <property type="term" value="F:transcription cis-regulatory region binding"/>
    <property type="evidence" value="ECO:0007669"/>
    <property type="project" value="TreeGrafter"/>
</dbReference>
<dbReference type="OrthoDB" id="956698at2"/>
<evidence type="ECO:0000259" key="5">
    <source>
        <dbReference type="PROSITE" id="PS50977"/>
    </source>
</evidence>
<proteinExistence type="predicted"/>
<dbReference type="InterPro" id="IPR023772">
    <property type="entry name" value="DNA-bd_HTH_TetR-type_CS"/>
</dbReference>
<gene>
    <name evidence="6" type="ORF">BC793_102465</name>
</gene>
<accession>A0A316FUT3</accession>
<evidence type="ECO:0000256" key="3">
    <source>
        <dbReference type="ARBA" id="ARBA00023163"/>
    </source>
</evidence>
<dbReference type="Pfam" id="PF17754">
    <property type="entry name" value="TetR_C_14"/>
    <property type="match status" value="1"/>
</dbReference>
<dbReference type="Pfam" id="PF00440">
    <property type="entry name" value="TetR_N"/>
    <property type="match status" value="1"/>
</dbReference>
<dbReference type="EMBL" id="QGGR01000002">
    <property type="protein sequence ID" value="PWK51436.1"/>
    <property type="molecule type" value="Genomic_DNA"/>
</dbReference>